<dbReference type="PANTHER" id="PTHR38646">
    <property type="entry name" value="YALI0F00814P"/>
    <property type="match status" value="1"/>
</dbReference>
<accession>A0ABT7JBU8</accession>
<dbReference type="PANTHER" id="PTHR38646:SF1">
    <property type="entry name" value="DUF202 DOMAIN-CONTAINING PROTEIN"/>
    <property type="match status" value="1"/>
</dbReference>
<keyword evidence="1" id="KW-1133">Transmembrane helix</keyword>
<evidence type="ECO:0008006" key="4">
    <source>
        <dbReference type="Google" id="ProtNLM"/>
    </source>
</evidence>
<protein>
    <recommendedName>
        <fullName evidence="4">Transposase</fullName>
    </recommendedName>
</protein>
<keyword evidence="3" id="KW-1185">Reference proteome</keyword>
<reference evidence="2 3" key="1">
    <citation type="submission" date="2023-05" db="EMBL/GenBank/DDBJ databases">
        <title>Streptomyces fuscus sp. nov., a brown-black pigment producing actinomyces isolated from dry sand of Sea duck farm.</title>
        <authorList>
            <person name="Xie J."/>
            <person name="Shen N."/>
        </authorList>
    </citation>
    <scope>NUCLEOTIDE SEQUENCE [LARGE SCALE GENOMIC DNA]</scope>
    <source>
        <strain evidence="2 3">GXMU-J15</strain>
    </source>
</reference>
<dbReference type="Proteomes" id="UP001241926">
    <property type="component" value="Unassembled WGS sequence"/>
</dbReference>
<keyword evidence="1" id="KW-0472">Membrane</keyword>
<sequence>MSTQRSSQERLLPERQPSRLDVLTKDRKLDVRAHQRTYEGAYTRTALGCLSFAILVIKLFST</sequence>
<dbReference type="EMBL" id="JASJUS010000196">
    <property type="protein sequence ID" value="MDL2082336.1"/>
    <property type="molecule type" value="Genomic_DNA"/>
</dbReference>
<evidence type="ECO:0000313" key="3">
    <source>
        <dbReference type="Proteomes" id="UP001241926"/>
    </source>
</evidence>
<name>A0ABT7JBU8_9ACTN</name>
<organism evidence="2 3">
    <name type="scientific">Streptomyces fuscus</name>
    <dbReference type="NCBI Taxonomy" id="3048495"/>
    <lineage>
        <taxon>Bacteria</taxon>
        <taxon>Bacillati</taxon>
        <taxon>Actinomycetota</taxon>
        <taxon>Actinomycetes</taxon>
        <taxon>Kitasatosporales</taxon>
        <taxon>Streptomycetaceae</taxon>
        <taxon>Streptomyces</taxon>
    </lineage>
</organism>
<comment type="caution">
    <text evidence="2">The sequence shown here is derived from an EMBL/GenBank/DDBJ whole genome shotgun (WGS) entry which is preliminary data.</text>
</comment>
<evidence type="ECO:0000313" key="2">
    <source>
        <dbReference type="EMBL" id="MDL2082336.1"/>
    </source>
</evidence>
<feature type="non-terminal residue" evidence="2">
    <location>
        <position position="62"/>
    </location>
</feature>
<evidence type="ECO:0000256" key="1">
    <source>
        <dbReference type="SAM" id="Phobius"/>
    </source>
</evidence>
<proteinExistence type="predicted"/>
<gene>
    <name evidence="2" type="ORF">QNN03_38660</name>
</gene>
<feature type="transmembrane region" description="Helical" evidence="1">
    <location>
        <begin position="41"/>
        <end position="60"/>
    </location>
</feature>
<keyword evidence="1" id="KW-0812">Transmembrane</keyword>